<sequence length="361" mass="42061">VALRVPDGYICAHANKARIGEFPLDNPDNCLYSEDVIDFAIERGYYDPASGEPFRFHEAYCPADQQKLRYTETRVWSMFRRAAPSREWPTDYHRGVEGAEPYPLWIKPDRKLARADVFGLMRDHYEGTDYDMTQGIDAGPFGTPNRWRPMTFNLDGTDYTWERPISTQQTGYSFVSQSRSWLPDPIGGLFWYGVDDTYFTCYVPFYCGATEVPDCYAKGSLGEFSWDSTWWVTNFVANFANLKYSYMKEDIQKVQSELESSFALLQPAIEKTALEIYKTQPELLAPYLSGYSTSQAEKVHKRYLELARLLIRKYNDGYVQDERGRPQEVGYPDDWYREVIRARPDRFRIESEDSLETDLPY</sequence>
<reference evidence="2" key="1">
    <citation type="journal article" date="2020" name="mSystems">
        <title>Genome- and Community-Level Interaction Insights into Carbon Utilization and Element Cycling Functions of Hydrothermarchaeota in Hydrothermal Sediment.</title>
        <authorList>
            <person name="Zhou Z."/>
            <person name="Liu Y."/>
            <person name="Xu W."/>
            <person name="Pan J."/>
            <person name="Luo Z.H."/>
            <person name="Li M."/>
        </authorList>
    </citation>
    <scope>NUCLEOTIDE SEQUENCE [LARGE SCALE GENOMIC DNA]</scope>
    <source>
        <strain evidence="2">SpSt-1233</strain>
    </source>
</reference>
<dbReference type="PANTHER" id="PTHR12994">
    <property type="entry name" value="SECERNIN"/>
    <property type="match status" value="1"/>
</dbReference>
<dbReference type="AlphaFoldDB" id="A0A7V2F3T8"/>
<dbReference type="GO" id="GO:0016805">
    <property type="term" value="F:dipeptidase activity"/>
    <property type="evidence" value="ECO:0007669"/>
    <property type="project" value="UniProtKB-KW"/>
</dbReference>
<gene>
    <name evidence="2" type="ORF">ENO08_04650</name>
</gene>
<dbReference type="InterPro" id="IPR005322">
    <property type="entry name" value="Peptidase_C69"/>
</dbReference>
<organism evidence="2">
    <name type="scientific">Eiseniibacteriota bacterium</name>
    <dbReference type="NCBI Taxonomy" id="2212470"/>
    <lineage>
        <taxon>Bacteria</taxon>
        <taxon>Candidatus Eiseniibacteriota</taxon>
    </lineage>
</organism>
<accession>A0A7V2F3T8</accession>
<proteinExistence type="inferred from homology"/>
<keyword evidence="1" id="KW-0645">Protease</keyword>
<feature type="non-terminal residue" evidence="2">
    <location>
        <position position="1"/>
    </location>
</feature>
<dbReference type="Pfam" id="PF03577">
    <property type="entry name" value="Peptidase_C69"/>
    <property type="match status" value="1"/>
</dbReference>
<comment type="caution">
    <text evidence="2">The sequence shown here is derived from an EMBL/GenBank/DDBJ whole genome shotgun (WGS) entry which is preliminary data.</text>
</comment>
<dbReference type="Proteomes" id="UP000886069">
    <property type="component" value="Unassembled WGS sequence"/>
</dbReference>
<keyword evidence="1" id="KW-0378">Hydrolase</keyword>
<dbReference type="EMBL" id="DSEC01000329">
    <property type="protein sequence ID" value="HER43729.1"/>
    <property type="molecule type" value="Genomic_DNA"/>
</dbReference>
<dbReference type="GO" id="GO:0070004">
    <property type="term" value="F:cysteine-type exopeptidase activity"/>
    <property type="evidence" value="ECO:0007669"/>
    <property type="project" value="InterPro"/>
</dbReference>
<name>A0A7V2F3T8_UNCEI</name>
<dbReference type="GO" id="GO:0006508">
    <property type="term" value="P:proteolysis"/>
    <property type="evidence" value="ECO:0007669"/>
    <property type="project" value="UniProtKB-KW"/>
</dbReference>
<dbReference type="EC" id="3.4.-.-" evidence="1"/>
<evidence type="ECO:0000313" key="2">
    <source>
        <dbReference type="EMBL" id="HER43729.1"/>
    </source>
</evidence>
<evidence type="ECO:0000256" key="1">
    <source>
        <dbReference type="RuleBase" id="RU364089"/>
    </source>
</evidence>
<comment type="similarity">
    <text evidence="1">Belongs to the peptidase C69 family.</text>
</comment>
<dbReference type="PANTHER" id="PTHR12994:SF17">
    <property type="entry name" value="LD30995P"/>
    <property type="match status" value="1"/>
</dbReference>
<comment type="catalytic activity">
    <reaction evidence="1">
        <text>an L-aminoacyl-L-amino acid + H2O = 2 an L-alpha-amino acid</text>
        <dbReference type="Rhea" id="RHEA:48940"/>
        <dbReference type="ChEBI" id="CHEBI:15377"/>
        <dbReference type="ChEBI" id="CHEBI:59869"/>
        <dbReference type="ChEBI" id="CHEBI:77460"/>
    </reaction>
</comment>
<keyword evidence="1" id="KW-0224">Dipeptidase</keyword>
<protein>
    <recommendedName>
        <fullName evidence="1">Dipeptidase</fullName>
        <ecNumber evidence="1">3.4.-.-</ecNumber>
    </recommendedName>
</protein>